<feature type="compositionally biased region" description="Polar residues" evidence="1">
    <location>
        <begin position="40"/>
        <end position="54"/>
    </location>
</feature>
<feature type="region of interest" description="Disordered" evidence="1">
    <location>
        <begin position="40"/>
        <end position="62"/>
    </location>
</feature>
<accession>A0A1D1W674</accession>
<organism evidence="2 3">
    <name type="scientific">Ramazzottius varieornatus</name>
    <name type="common">Water bear</name>
    <name type="synonym">Tardigrade</name>
    <dbReference type="NCBI Taxonomy" id="947166"/>
    <lineage>
        <taxon>Eukaryota</taxon>
        <taxon>Metazoa</taxon>
        <taxon>Ecdysozoa</taxon>
        <taxon>Tardigrada</taxon>
        <taxon>Eutardigrada</taxon>
        <taxon>Parachela</taxon>
        <taxon>Hypsibioidea</taxon>
        <taxon>Ramazzottiidae</taxon>
        <taxon>Ramazzottius</taxon>
    </lineage>
</organism>
<name>A0A1D1W674_RAMVA</name>
<dbReference type="EMBL" id="BDGG01000019">
    <property type="protein sequence ID" value="GAV08927.1"/>
    <property type="molecule type" value="Genomic_DNA"/>
</dbReference>
<keyword evidence="3" id="KW-1185">Reference proteome</keyword>
<reference evidence="2 3" key="1">
    <citation type="journal article" date="2016" name="Nat. Commun.">
        <title>Extremotolerant tardigrade genome and improved radiotolerance of human cultured cells by tardigrade-unique protein.</title>
        <authorList>
            <person name="Hashimoto T."/>
            <person name="Horikawa D.D."/>
            <person name="Saito Y."/>
            <person name="Kuwahara H."/>
            <person name="Kozuka-Hata H."/>
            <person name="Shin-I T."/>
            <person name="Minakuchi Y."/>
            <person name="Ohishi K."/>
            <person name="Motoyama A."/>
            <person name="Aizu T."/>
            <person name="Enomoto A."/>
            <person name="Kondo K."/>
            <person name="Tanaka S."/>
            <person name="Hara Y."/>
            <person name="Koshikawa S."/>
            <person name="Sagara H."/>
            <person name="Miura T."/>
            <person name="Yokobori S."/>
            <person name="Miyagawa K."/>
            <person name="Suzuki Y."/>
            <person name="Kubo T."/>
            <person name="Oyama M."/>
            <person name="Kohara Y."/>
            <person name="Fujiyama A."/>
            <person name="Arakawa K."/>
            <person name="Katayama T."/>
            <person name="Toyoda A."/>
            <person name="Kunieda T."/>
        </authorList>
    </citation>
    <scope>NUCLEOTIDE SEQUENCE [LARGE SCALE GENOMIC DNA]</scope>
    <source>
        <strain evidence="2 3">YOKOZUNA-1</strain>
    </source>
</reference>
<sequence>MSAAETRLAPDISGITSDCTVFTDSGAEAILPASLLSPTGCTRLSPSPNGTTNPGVPDRGKAAAALGNQKGLCDVEGVGNDYSLCQHATDLYGFVLESKSLKSRATMMEQATKEMSKEPQKNVLHMQPKRKKSSSSKLVNRIERYYVVKNNVKV</sequence>
<dbReference type="AlphaFoldDB" id="A0A1D1W674"/>
<gene>
    <name evidence="2" type="primary">RvY_18546-1</name>
    <name evidence="2" type="synonym">RvY_18546.1</name>
    <name evidence="2" type="ORF">RvY_18546</name>
</gene>
<evidence type="ECO:0000256" key="1">
    <source>
        <dbReference type="SAM" id="MobiDB-lite"/>
    </source>
</evidence>
<evidence type="ECO:0000313" key="3">
    <source>
        <dbReference type="Proteomes" id="UP000186922"/>
    </source>
</evidence>
<feature type="region of interest" description="Disordered" evidence="1">
    <location>
        <begin position="112"/>
        <end position="136"/>
    </location>
</feature>
<proteinExistence type="predicted"/>
<protein>
    <submittedName>
        <fullName evidence="2">Uncharacterized protein</fullName>
    </submittedName>
</protein>
<dbReference type="Proteomes" id="UP000186922">
    <property type="component" value="Unassembled WGS sequence"/>
</dbReference>
<comment type="caution">
    <text evidence="2">The sequence shown here is derived from an EMBL/GenBank/DDBJ whole genome shotgun (WGS) entry which is preliminary data.</text>
</comment>
<evidence type="ECO:0000313" key="2">
    <source>
        <dbReference type="EMBL" id="GAV08927.1"/>
    </source>
</evidence>